<protein>
    <submittedName>
        <fullName evidence="2">Enoyl-CoA hydratase/isomerase family protein</fullName>
    </submittedName>
</protein>
<comment type="caution">
    <text evidence="2">The sequence shown here is derived from an EMBL/GenBank/DDBJ whole genome shotgun (WGS) entry which is preliminary data.</text>
</comment>
<dbReference type="PANTHER" id="PTHR11941">
    <property type="entry name" value="ENOYL-COA HYDRATASE-RELATED"/>
    <property type="match status" value="1"/>
</dbReference>
<dbReference type="PANTHER" id="PTHR11941:SF54">
    <property type="entry name" value="ENOYL-COA HYDRATASE, MITOCHONDRIAL"/>
    <property type="match status" value="1"/>
</dbReference>
<dbReference type="InterPro" id="IPR029045">
    <property type="entry name" value="ClpP/crotonase-like_dom_sf"/>
</dbReference>
<keyword evidence="3" id="KW-1185">Reference proteome</keyword>
<dbReference type="Gene3D" id="3.90.226.10">
    <property type="entry name" value="2-enoyl-CoA Hydratase, Chain A, domain 1"/>
    <property type="match status" value="1"/>
</dbReference>
<evidence type="ECO:0000313" key="3">
    <source>
        <dbReference type="Proteomes" id="UP000282926"/>
    </source>
</evidence>
<gene>
    <name evidence="2" type="ORF">EA187_13670</name>
</gene>
<accession>A0ABY0CR62</accession>
<dbReference type="Proteomes" id="UP000282926">
    <property type="component" value="Unassembled WGS sequence"/>
</dbReference>
<reference evidence="2 3" key="1">
    <citation type="submission" date="2019-01" db="EMBL/GenBank/DDBJ databases">
        <title>Lujinxingia litoralis gen. nov., sp. nov. and Lujinxingia sediminis gen. nov., sp. nov., new members in the order Bradymonadales, isolated from coastal sediment.</title>
        <authorList>
            <person name="Li C.-M."/>
        </authorList>
    </citation>
    <scope>NUCLEOTIDE SEQUENCE [LARGE SCALE GENOMIC DNA]</scope>
    <source>
        <strain evidence="2 3">SEH01</strain>
    </source>
</reference>
<dbReference type="Pfam" id="PF00378">
    <property type="entry name" value="ECH_1"/>
    <property type="match status" value="1"/>
</dbReference>
<evidence type="ECO:0000313" key="2">
    <source>
        <dbReference type="EMBL" id="RVU42882.1"/>
    </source>
</evidence>
<evidence type="ECO:0000256" key="1">
    <source>
        <dbReference type="SAM" id="MobiDB-lite"/>
    </source>
</evidence>
<organism evidence="2 3">
    <name type="scientific">Lujinxingia sediminis</name>
    <dbReference type="NCBI Taxonomy" id="2480984"/>
    <lineage>
        <taxon>Bacteria</taxon>
        <taxon>Deltaproteobacteria</taxon>
        <taxon>Bradymonadales</taxon>
        <taxon>Lujinxingiaceae</taxon>
        <taxon>Lujinxingia</taxon>
    </lineage>
</organism>
<name>A0ABY0CR62_9DELT</name>
<dbReference type="EMBL" id="SADD01000008">
    <property type="protein sequence ID" value="RVU42882.1"/>
    <property type="molecule type" value="Genomic_DNA"/>
</dbReference>
<dbReference type="InterPro" id="IPR001753">
    <property type="entry name" value="Enoyl-CoA_hydra/iso"/>
</dbReference>
<proteinExistence type="predicted"/>
<dbReference type="CDD" id="cd06558">
    <property type="entry name" value="crotonase-like"/>
    <property type="match status" value="1"/>
</dbReference>
<sequence length="727" mass="79791">MSLSRPILPHEVYRESVFLHRRKGNSRRCKQPPSGDDPRGPLFSARPGLRLAHHHRAHPGAGGLRRPARALKSLGGIRFQPHRPHRGLALRLPRPGGERMSPPIFSTHLDDGGVLHVRMDTPGSEVNIFSARAAEELIALMASVDPQTTRALVFKSAKTRSFINGAQLMLASAVQSPESIFEMTALLRRAYASVKRCPVPTIALVTGSCYGCGVEFSLNCDFRVATDSPDATFYMTEIADYLNTPAFGSTQRLPPMMGLERGLGFLLWGHRLWGKRALEYRLVDAVLPLDGIDAALDALIQRILSDQLQPHVPQAEPTDRIARVTEETRALIAGLPDDYHRIYTRCLDLMVHAAHRGTHPPTEDDFRRELAAAGETLVERQAQAARSFLYLRQVAERVHVRRLPLRAPLQLTLQCGVDPHADAFFEELSARPLRHVRYQGVDADTSAPDAPLSLLHAATRDADESGAPPPLAMAIHGGAPPTALPDNEVFQLRRPLPRLTLEANERALPGTGTRPLLEVRLPSNCERAPGHLFEWLDACGFAVIFSRARGTFLSDRFLLATLAPSLASLRSGLSPADVHATLRHMGMVPSPILSARQSFTPEALEDALTSFLPETWEGPVDQHLRDLLGDRPSAPGTPSEPLDAAIHLNLLAIILSARERGELAHPTVADVIARELLGYPVGRTSLCEHLTPAQLKTMLEQVDPLLLPASHIVLAQAFVEQARAFYV</sequence>
<dbReference type="SUPFAM" id="SSF52096">
    <property type="entry name" value="ClpP/crotonase"/>
    <property type="match status" value="1"/>
</dbReference>
<feature type="region of interest" description="Disordered" evidence="1">
    <location>
        <begin position="22"/>
        <end position="46"/>
    </location>
</feature>